<evidence type="ECO:0000313" key="1">
    <source>
        <dbReference type="EMBL" id="KAK7287493.1"/>
    </source>
</evidence>
<evidence type="ECO:0000313" key="2">
    <source>
        <dbReference type="Proteomes" id="UP001372338"/>
    </source>
</evidence>
<name>A0AAN9P6Q5_CROPI</name>
<proteinExistence type="predicted"/>
<sequence length="70" mass="8037">MSLPAGPHEHHQISIRISPNALSTVRWILSQIQPSHTLIPRLFNITSLSHQIYLTSPFHPYPHPPHFTEL</sequence>
<reference evidence="1 2" key="1">
    <citation type="submission" date="2024-01" db="EMBL/GenBank/DDBJ databases">
        <title>The genomes of 5 underutilized Papilionoideae crops provide insights into root nodulation and disease resistanc.</title>
        <authorList>
            <person name="Yuan L."/>
        </authorList>
    </citation>
    <scope>NUCLEOTIDE SEQUENCE [LARGE SCALE GENOMIC DNA]</scope>
    <source>
        <strain evidence="1">ZHUSHIDOU_FW_LH</strain>
        <tissue evidence="1">Leaf</tissue>
    </source>
</reference>
<dbReference type="EMBL" id="JAYWIO010000001">
    <property type="protein sequence ID" value="KAK7287493.1"/>
    <property type="molecule type" value="Genomic_DNA"/>
</dbReference>
<protein>
    <submittedName>
        <fullName evidence="1">Uncharacterized protein</fullName>
    </submittedName>
</protein>
<dbReference type="Proteomes" id="UP001372338">
    <property type="component" value="Unassembled WGS sequence"/>
</dbReference>
<dbReference type="AlphaFoldDB" id="A0AAN9P6Q5"/>
<accession>A0AAN9P6Q5</accession>
<comment type="caution">
    <text evidence="1">The sequence shown here is derived from an EMBL/GenBank/DDBJ whole genome shotgun (WGS) entry which is preliminary data.</text>
</comment>
<organism evidence="1 2">
    <name type="scientific">Crotalaria pallida</name>
    <name type="common">Smooth rattlebox</name>
    <name type="synonym">Crotalaria striata</name>
    <dbReference type="NCBI Taxonomy" id="3830"/>
    <lineage>
        <taxon>Eukaryota</taxon>
        <taxon>Viridiplantae</taxon>
        <taxon>Streptophyta</taxon>
        <taxon>Embryophyta</taxon>
        <taxon>Tracheophyta</taxon>
        <taxon>Spermatophyta</taxon>
        <taxon>Magnoliopsida</taxon>
        <taxon>eudicotyledons</taxon>
        <taxon>Gunneridae</taxon>
        <taxon>Pentapetalae</taxon>
        <taxon>rosids</taxon>
        <taxon>fabids</taxon>
        <taxon>Fabales</taxon>
        <taxon>Fabaceae</taxon>
        <taxon>Papilionoideae</taxon>
        <taxon>50 kb inversion clade</taxon>
        <taxon>genistoids sensu lato</taxon>
        <taxon>core genistoids</taxon>
        <taxon>Crotalarieae</taxon>
        <taxon>Crotalaria</taxon>
    </lineage>
</organism>
<gene>
    <name evidence="1" type="ORF">RIF29_00773</name>
</gene>
<keyword evidence="2" id="KW-1185">Reference proteome</keyword>